<dbReference type="AlphaFoldDB" id="A0A212K3K0"/>
<keyword evidence="1" id="KW-0732">Signal</keyword>
<evidence type="ECO:0000256" key="1">
    <source>
        <dbReference type="SAM" id="SignalP"/>
    </source>
</evidence>
<evidence type="ECO:0000313" key="2">
    <source>
        <dbReference type="EMBL" id="SBW06310.1"/>
    </source>
</evidence>
<reference evidence="2" key="1">
    <citation type="submission" date="2016-04" db="EMBL/GenBank/DDBJ databases">
        <authorList>
            <person name="Evans L.H."/>
            <person name="Alamgir A."/>
            <person name="Owens N."/>
            <person name="Weber N.D."/>
            <person name="Virtaneva K."/>
            <person name="Barbian K."/>
            <person name="Babar A."/>
            <person name="Rosenke K."/>
        </authorList>
    </citation>
    <scope>NUCLEOTIDE SEQUENCE</scope>
    <source>
        <strain evidence="2">86</strain>
    </source>
</reference>
<feature type="chain" id="PRO_5012171329" evidence="1">
    <location>
        <begin position="25"/>
        <end position="684"/>
    </location>
</feature>
<sequence>MRNLLRLLVAALVLTVFLPGTALAEEKRTNEKTAVRQRIDALAARDAAFAESEKAFTAAREAFLKLFTGDSRKWAENFLQHNGAVSLHEIDYSSRDDDYGQEERAKFMQRRAALTRYMSLAAKTPLTDPAFLILLRPVCLYATYHSGRDVVAQTLAEYDAYQADPYRDRENYVTRRVNGQLWAAILFPGTEIASSGSGDRNMAFIVRVADGSFALNPIIAPVTEDFYPGEQHPLRPEKYEYGPGNISINECAMQGVLTLTGETGPFAFRADAKQLFASPGLSYTCEPKCSGFTYTWNETAQSFIMADGICREDDGWKPKSPFDAKGNLLPVTGYIRTLADKNETVRNHEQAVEAALAAFLGSFEGAALDLVRSFTDGWLADRQFPLYRLIGDTNAFTAAYTKNDEPVLRYFRTVAELAKTPDARLTLLLEDPAARLALAAKNGAAKNGKENRNERRYPGAYDLLRGSAKPAWLVTYAREQNALLETPKQENRRYPYTATGLDGGETFVLTYDKPFLYRATDETPSNTYSMRKGSDGAFWGHALVVVGKSPEYDNAYENLLKTPRQYILRVADGKIAFVTPALPEEKDFFTNPEVDDWGKVLWKAPGEGRAAPLCEMEPAFTVDTATAPFVVTARDTALYADYYLCVPECSIPYRWDGNAYVRGAPECLPAGKWGAVENTHGRRR</sequence>
<proteinExistence type="predicted"/>
<dbReference type="EMBL" id="FLUQ01000002">
    <property type="protein sequence ID" value="SBW06310.1"/>
    <property type="molecule type" value="Genomic_DNA"/>
</dbReference>
<accession>A0A212K3K0</accession>
<gene>
    <name evidence="2" type="ORF">KL86DPRO_20640</name>
</gene>
<organism evidence="2">
    <name type="scientific">uncultured delta proteobacterium</name>
    <dbReference type="NCBI Taxonomy" id="34034"/>
    <lineage>
        <taxon>Bacteria</taxon>
        <taxon>Deltaproteobacteria</taxon>
        <taxon>environmental samples</taxon>
    </lineage>
</organism>
<protein>
    <submittedName>
        <fullName evidence="2">Uncharacterized protein</fullName>
    </submittedName>
</protein>
<name>A0A212K3K0_9DELT</name>
<feature type="signal peptide" evidence="1">
    <location>
        <begin position="1"/>
        <end position="24"/>
    </location>
</feature>